<dbReference type="PROSITE" id="PS51186">
    <property type="entry name" value="GNAT"/>
    <property type="match status" value="1"/>
</dbReference>
<accession>A0A0C2R1Q8</accession>
<evidence type="ECO:0000259" key="1">
    <source>
        <dbReference type="PROSITE" id="PS51186"/>
    </source>
</evidence>
<dbReference type="GO" id="GO:0016747">
    <property type="term" value="F:acyltransferase activity, transferring groups other than amino-acyl groups"/>
    <property type="evidence" value="ECO:0007669"/>
    <property type="project" value="InterPro"/>
</dbReference>
<sequence length="127" mass="14702">MLIRYKKSFEKIAMGLMSFMPTEKDLKMLQQSMKMYEEEKNCQLFLWKEEDIIGLVGVKLDAHEVLIQHISVSPSHRNEGVGKKMINALQDMYSDKSFISTSFTEGFLTKCTQEELKIGMDNEKPLT</sequence>
<gene>
    <name evidence="2" type="ORF">KP78_32140</name>
</gene>
<organism evidence="2 3">
    <name type="scientific">Jeotgalibacillus soli</name>
    <dbReference type="NCBI Taxonomy" id="889306"/>
    <lineage>
        <taxon>Bacteria</taxon>
        <taxon>Bacillati</taxon>
        <taxon>Bacillota</taxon>
        <taxon>Bacilli</taxon>
        <taxon>Bacillales</taxon>
        <taxon>Caryophanaceae</taxon>
        <taxon>Jeotgalibacillus</taxon>
    </lineage>
</organism>
<dbReference type="Gene3D" id="3.40.630.30">
    <property type="match status" value="1"/>
</dbReference>
<dbReference type="AlphaFoldDB" id="A0A0C2R1Q8"/>
<comment type="caution">
    <text evidence="2">The sequence shown here is derived from an EMBL/GenBank/DDBJ whole genome shotgun (WGS) entry which is preliminary data.</text>
</comment>
<feature type="domain" description="N-acetyltransferase" evidence="1">
    <location>
        <begin position="3"/>
        <end position="127"/>
    </location>
</feature>
<evidence type="ECO:0000313" key="2">
    <source>
        <dbReference type="EMBL" id="KIL44250.1"/>
    </source>
</evidence>
<dbReference type="Proteomes" id="UP000031938">
    <property type="component" value="Unassembled WGS sequence"/>
</dbReference>
<dbReference type="STRING" id="889306.KP78_32140"/>
<reference evidence="2 3" key="1">
    <citation type="submission" date="2015-01" db="EMBL/GenBank/DDBJ databases">
        <title>Genome sequencing of Jeotgalibacillus soli.</title>
        <authorList>
            <person name="Goh K.M."/>
            <person name="Chan K.-G."/>
            <person name="Yaakop A.S."/>
            <person name="Ee R."/>
            <person name="Gan H.M."/>
            <person name="Chan C.S."/>
        </authorList>
    </citation>
    <scope>NUCLEOTIDE SEQUENCE [LARGE SCALE GENOMIC DNA]</scope>
    <source>
        <strain evidence="2 3">P9</strain>
    </source>
</reference>
<dbReference type="InterPro" id="IPR000182">
    <property type="entry name" value="GNAT_dom"/>
</dbReference>
<dbReference type="InterPro" id="IPR016181">
    <property type="entry name" value="Acyl_CoA_acyltransferase"/>
</dbReference>
<dbReference type="Pfam" id="PF00583">
    <property type="entry name" value="Acetyltransf_1"/>
    <property type="match status" value="1"/>
</dbReference>
<dbReference type="SUPFAM" id="SSF55729">
    <property type="entry name" value="Acyl-CoA N-acyltransferases (Nat)"/>
    <property type="match status" value="1"/>
</dbReference>
<evidence type="ECO:0000313" key="3">
    <source>
        <dbReference type="Proteomes" id="UP000031938"/>
    </source>
</evidence>
<dbReference type="OrthoDB" id="2189687at2"/>
<keyword evidence="3" id="KW-1185">Reference proteome</keyword>
<dbReference type="EMBL" id="JXRP01000019">
    <property type="protein sequence ID" value="KIL44250.1"/>
    <property type="molecule type" value="Genomic_DNA"/>
</dbReference>
<proteinExistence type="predicted"/>
<dbReference type="PATRIC" id="fig|889306.3.peg.3228"/>
<name>A0A0C2R1Q8_9BACL</name>
<dbReference type="RefSeq" id="WP_041090151.1">
    <property type="nucleotide sequence ID" value="NZ_JXRP01000019.1"/>
</dbReference>
<protein>
    <submittedName>
        <fullName evidence="2">Protein RibT</fullName>
    </submittedName>
</protein>
<dbReference type="CDD" id="cd04301">
    <property type="entry name" value="NAT_SF"/>
    <property type="match status" value="1"/>
</dbReference>